<dbReference type="InterPro" id="IPR003423">
    <property type="entry name" value="OMP_efflux"/>
</dbReference>
<dbReference type="Pfam" id="PF02321">
    <property type="entry name" value="OEP"/>
    <property type="match status" value="1"/>
</dbReference>
<proteinExistence type="inferred from homology"/>
<evidence type="ECO:0000256" key="5">
    <source>
        <dbReference type="ARBA" id="ARBA00022692"/>
    </source>
</evidence>
<comment type="similarity">
    <text evidence="2">Belongs to the outer membrane factor (OMF) (TC 1.B.17) family.</text>
</comment>
<dbReference type="Proteomes" id="UP001060012">
    <property type="component" value="Chromosome"/>
</dbReference>
<protein>
    <submittedName>
        <fullName evidence="10">TolC family protein</fullName>
    </submittedName>
</protein>
<dbReference type="EMBL" id="CP100595">
    <property type="protein sequence ID" value="UTJ06704.1"/>
    <property type="molecule type" value="Genomic_DNA"/>
</dbReference>
<keyword evidence="5" id="KW-0812">Transmembrane</keyword>
<dbReference type="RefSeq" id="WP_254576883.1">
    <property type="nucleotide sequence ID" value="NZ_CP100595.1"/>
</dbReference>
<keyword evidence="9" id="KW-0732">Signal</keyword>
<evidence type="ECO:0000256" key="7">
    <source>
        <dbReference type="ARBA" id="ARBA00023237"/>
    </source>
</evidence>
<sequence>MGFLKKKSTLLLLLTTFFISGCTVTPQPLSKEEIALKANQDLKLINRISPIITEPITIDEAINKALKNNVRNKIKLMQTALAKQQIDLVYYDMLPNLTTSAGYSKRDEYAASASTSFSGGNPEPITGEPSYSVSQDKERIDADISFSWNVLDFGLSYVKAQQQADKYLMAKQNERKVIHNIVQEVRRTYYKAASAQALLKKIVPMMKDVQVALNDSNKIKKLRINSPMESLAYQRDLLEVLRSLQALERNLMNAKVELAELMGLKAGTHFTLAQEIKTDYELPKLNLGLKQMEIMALENRPEILESRYKQRISHKETTRAILQMLPGIKLNSGISYDNNDYLLNNNWTSYGATISWNLLNIFKANTSQKIAKTKIALAKEQKLAISMAVLSQVHLSLANFEQSKKEYKLSKKYLDVAQEIYKLTEVTNKLNMNSRLIYTKEKLNYILALLRHSSSYANVQNSYGRVFASIGTYEDIGKETLEKNSVIKVKEPKKTKKKKVEIKKAKLEKLVKTAQTTQNVYLRKEAHKDSIYSVVLLKNRKVKVLREFENKYGKWIETPLGYIYKSAVFIKDEKEDNLSLASKKEIKKSIFKGVAFKNANIRTEANWQSPVLFLLPKNQEINIEEIISNNKDVWYKTSFGYISNLVMDIKE</sequence>
<feature type="signal peptide" evidence="9">
    <location>
        <begin position="1"/>
        <end position="21"/>
    </location>
</feature>
<dbReference type="PROSITE" id="PS51257">
    <property type="entry name" value="PROKAR_LIPOPROTEIN"/>
    <property type="match status" value="1"/>
</dbReference>
<evidence type="ECO:0000313" key="10">
    <source>
        <dbReference type="EMBL" id="UTJ06704.1"/>
    </source>
</evidence>
<evidence type="ECO:0000256" key="6">
    <source>
        <dbReference type="ARBA" id="ARBA00023136"/>
    </source>
</evidence>
<evidence type="ECO:0000256" key="9">
    <source>
        <dbReference type="SAM" id="SignalP"/>
    </source>
</evidence>
<dbReference type="PANTHER" id="PTHR30026">
    <property type="entry name" value="OUTER MEMBRANE PROTEIN TOLC"/>
    <property type="match status" value="1"/>
</dbReference>
<name>A0ABY5E3G7_9BACT</name>
<evidence type="ECO:0000256" key="3">
    <source>
        <dbReference type="ARBA" id="ARBA00022448"/>
    </source>
</evidence>
<keyword evidence="3" id="KW-0813">Transport</keyword>
<evidence type="ECO:0000256" key="8">
    <source>
        <dbReference type="SAM" id="Coils"/>
    </source>
</evidence>
<feature type="chain" id="PRO_5046761386" evidence="9">
    <location>
        <begin position="22"/>
        <end position="651"/>
    </location>
</feature>
<keyword evidence="7" id="KW-0998">Cell outer membrane</keyword>
<comment type="subcellular location">
    <subcellularLocation>
        <location evidence="1">Cell outer membrane</location>
    </subcellularLocation>
</comment>
<organism evidence="10 11">
    <name type="scientific">Arcobacter roscoffensis</name>
    <dbReference type="NCBI Taxonomy" id="2961520"/>
    <lineage>
        <taxon>Bacteria</taxon>
        <taxon>Pseudomonadati</taxon>
        <taxon>Campylobacterota</taxon>
        <taxon>Epsilonproteobacteria</taxon>
        <taxon>Campylobacterales</taxon>
        <taxon>Arcobacteraceae</taxon>
        <taxon>Arcobacter</taxon>
    </lineage>
</organism>
<dbReference type="PANTHER" id="PTHR30026:SF20">
    <property type="entry name" value="OUTER MEMBRANE PROTEIN TOLC"/>
    <property type="match status" value="1"/>
</dbReference>
<evidence type="ECO:0000256" key="2">
    <source>
        <dbReference type="ARBA" id="ARBA00007613"/>
    </source>
</evidence>
<keyword evidence="6" id="KW-0472">Membrane</keyword>
<feature type="coiled-coil region" evidence="8">
    <location>
        <begin position="237"/>
        <end position="264"/>
    </location>
</feature>
<keyword evidence="11" id="KW-1185">Reference proteome</keyword>
<dbReference type="Gene3D" id="2.30.30.40">
    <property type="entry name" value="SH3 Domains"/>
    <property type="match status" value="1"/>
</dbReference>
<dbReference type="InterPro" id="IPR051906">
    <property type="entry name" value="TolC-like"/>
</dbReference>
<evidence type="ECO:0000256" key="1">
    <source>
        <dbReference type="ARBA" id="ARBA00004442"/>
    </source>
</evidence>
<dbReference type="SUPFAM" id="SSF56954">
    <property type="entry name" value="Outer membrane efflux proteins (OEP)"/>
    <property type="match status" value="1"/>
</dbReference>
<keyword evidence="4" id="KW-1134">Transmembrane beta strand</keyword>
<evidence type="ECO:0000313" key="11">
    <source>
        <dbReference type="Proteomes" id="UP001060012"/>
    </source>
</evidence>
<evidence type="ECO:0000256" key="4">
    <source>
        <dbReference type="ARBA" id="ARBA00022452"/>
    </source>
</evidence>
<keyword evidence="8" id="KW-0175">Coiled coil</keyword>
<gene>
    <name evidence="10" type="ORF">NJU99_01015</name>
</gene>
<accession>A0ABY5E3G7</accession>
<reference evidence="10" key="1">
    <citation type="submission" date="2022-07" db="EMBL/GenBank/DDBJ databases">
        <title>Arcobacter roscoffensis sp. nov., a marine bacterium isolated from coastal seawater collected from Roscoff, France.</title>
        <authorList>
            <person name="Pascual J."/>
            <person name="Lepeaux C."/>
            <person name="Methner A."/>
            <person name="Overmann J."/>
        </authorList>
    </citation>
    <scope>NUCLEOTIDE SEQUENCE</scope>
    <source>
        <strain evidence="10">ARW1-2F2</strain>
    </source>
</reference>
<dbReference type="Gene3D" id="1.20.1600.10">
    <property type="entry name" value="Outer membrane efflux proteins (OEP)"/>
    <property type="match status" value="1"/>
</dbReference>